<dbReference type="PROSITE" id="PS51710">
    <property type="entry name" value="G_OBG"/>
    <property type="match status" value="1"/>
</dbReference>
<dbReference type="NCBIfam" id="TIGR00092">
    <property type="entry name" value="redox-regulated ATPase YchF"/>
    <property type="match status" value="1"/>
</dbReference>
<dbReference type="PIRSF" id="PIRSF006641">
    <property type="entry name" value="CHP00092"/>
    <property type="match status" value="1"/>
</dbReference>
<evidence type="ECO:0000256" key="3">
    <source>
        <dbReference type="ARBA" id="ARBA00022840"/>
    </source>
</evidence>
<evidence type="ECO:0000256" key="4">
    <source>
        <dbReference type="ARBA" id="ARBA00022842"/>
    </source>
</evidence>
<dbReference type="AlphaFoldDB" id="A0A1G2UTK3"/>
<proteinExistence type="predicted"/>
<evidence type="ECO:0000256" key="2">
    <source>
        <dbReference type="ARBA" id="ARBA00022741"/>
    </source>
</evidence>
<dbReference type="Pfam" id="PF01926">
    <property type="entry name" value="MMR_HSR1"/>
    <property type="match status" value="1"/>
</dbReference>
<dbReference type="InterPro" id="IPR012676">
    <property type="entry name" value="TGS-like"/>
</dbReference>
<dbReference type="InterPro" id="IPR004396">
    <property type="entry name" value="ATPase_YchF/OLA1"/>
</dbReference>
<dbReference type="SUPFAM" id="SSF81271">
    <property type="entry name" value="TGS-like"/>
    <property type="match status" value="1"/>
</dbReference>
<protein>
    <submittedName>
        <fullName evidence="6">Redox-regulated ATPase YchF</fullName>
    </submittedName>
</protein>
<dbReference type="PANTHER" id="PTHR23305">
    <property type="entry name" value="OBG GTPASE FAMILY"/>
    <property type="match status" value="1"/>
</dbReference>
<dbReference type="InterPro" id="IPR027417">
    <property type="entry name" value="P-loop_NTPase"/>
</dbReference>
<keyword evidence="3" id="KW-0067">ATP-binding</keyword>
<dbReference type="PANTHER" id="PTHR23305:SF18">
    <property type="entry name" value="OBG-TYPE G DOMAIN-CONTAINING PROTEIN"/>
    <property type="match status" value="1"/>
</dbReference>
<dbReference type="CDD" id="cd01900">
    <property type="entry name" value="YchF"/>
    <property type="match status" value="1"/>
</dbReference>
<dbReference type="FunFam" id="3.10.20.30:FF:000001">
    <property type="entry name" value="Ribosome-binding ATPase YchF"/>
    <property type="match status" value="1"/>
</dbReference>
<dbReference type="InterPro" id="IPR013029">
    <property type="entry name" value="YchF_C"/>
</dbReference>
<dbReference type="SUPFAM" id="SSF52540">
    <property type="entry name" value="P-loop containing nucleoside triphosphate hydrolases"/>
    <property type="match status" value="1"/>
</dbReference>
<dbReference type="Gene3D" id="3.40.50.300">
    <property type="entry name" value="P-loop containing nucleotide triphosphate hydrolases"/>
    <property type="match status" value="2"/>
</dbReference>
<dbReference type="Pfam" id="PF06071">
    <property type="entry name" value="YchF-GTPase_C"/>
    <property type="match status" value="1"/>
</dbReference>
<feature type="domain" description="OBG-type G" evidence="5">
    <location>
        <begin position="6"/>
        <end position="210"/>
    </location>
</feature>
<dbReference type="GO" id="GO:0005524">
    <property type="term" value="F:ATP binding"/>
    <property type="evidence" value="ECO:0007669"/>
    <property type="project" value="UniProtKB-KW"/>
</dbReference>
<evidence type="ECO:0000259" key="5">
    <source>
        <dbReference type="PROSITE" id="PS51710"/>
    </source>
</evidence>
<dbReference type="GO" id="GO:0005737">
    <property type="term" value="C:cytoplasm"/>
    <property type="evidence" value="ECO:0007669"/>
    <property type="project" value="TreeGrafter"/>
</dbReference>
<dbReference type="Gene3D" id="1.10.150.300">
    <property type="entry name" value="TGS-like domain"/>
    <property type="match status" value="1"/>
</dbReference>
<dbReference type="InterPro" id="IPR041706">
    <property type="entry name" value="YchF_N"/>
</dbReference>
<dbReference type="PRINTS" id="PR00326">
    <property type="entry name" value="GTP1OBG"/>
</dbReference>
<gene>
    <name evidence="6" type="ORF">A3G99_01500</name>
</gene>
<evidence type="ECO:0000256" key="1">
    <source>
        <dbReference type="ARBA" id="ARBA00022723"/>
    </source>
</evidence>
<keyword evidence="2" id="KW-0547">Nucleotide-binding</keyword>
<keyword evidence="1" id="KW-0479">Metal-binding</keyword>
<evidence type="ECO:0000313" key="7">
    <source>
        <dbReference type="Proteomes" id="UP000176558"/>
    </source>
</evidence>
<dbReference type="CDD" id="cd04867">
    <property type="entry name" value="TGS_YchF_OLA1"/>
    <property type="match status" value="1"/>
</dbReference>
<accession>A0A1G2UTK3</accession>
<dbReference type="InterPro" id="IPR006073">
    <property type="entry name" value="GTP-bd"/>
</dbReference>
<dbReference type="EMBL" id="MHWT01000012">
    <property type="protein sequence ID" value="OHB12727.1"/>
    <property type="molecule type" value="Genomic_DNA"/>
</dbReference>
<dbReference type="InterPro" id="IPR031167">
    <property type="entry name" value="G_OBG"/>
</dbReference>
<dbReference type="InterPro" id="IPR023192">
    <property type="entry name" value="TGS-like_dom_sf"/>
</dbReference>
<dbReference type="GO" id="GO:0016887">
    <property type="term" value="F:ATP hydrolysis activity"/>
    <property type="evidence" value="ECO:0007669"/>
    <property type="project" value="InterPro"/>
</dbReference>
<dbReference type="GO" id="GO:0046872">
    <property type="term" value="F:metal ion binding"/>
    <property type="evidence" value="ECO:0007669"/>
    <property type="project" value="UniProtKB-KW"/>
</dbReference>
<dbReference type="FunFam" id="1.10.150.300:FF:000001">
    <property type="entry name" value="Ribosome-binding ATPase YchF"/>
    <property type="match status" value="1"/>
</dbReference>
<dbReference type="Gene3D" id="3.10.20.30">
    <property type="match status" value="2"/>
</dbReference>
<organism evidence="6 7">
    <name type="scientific">Candidatus Zambryskibacteria bacterium RIFCSPLOWO2_12_FULL_39_23</name>
    <dbReference type="NCBI Taxonomy" id="1802776"/>
    <lineage>
        <taxon>Bacteria</taxon>
        <taxon>Candidatus Zambryskiibacteriota</taxon>
    </lineage>
</organism>
<reference evidence="6 7" key="1">
    <citation type="journal article" date="2016" name="Nat. Commun.">
        <title>Thousands of microbial genomes shed light on interconnected biogeochemical processes in an aquifer system.</title>
        <authorList>
            <person name="Anantharaman K."/>
            <person name="Brown C.T."/>
            <person name="Hug L.A."/>
            <person name="Sharon I."/>
            <person name="Castelle C.J."/>
            <person name="Probst A.J."/>
            <person name="Thomas B.C."/>
            <person name="Singh A."/>
            <person name="Wilkins M.J."/>
            <person name="Karaoz U."/>
            <person name="Brodie E.L."/>
            <person name="Williams K.H."/>
            <person name="Hubbard S.S."/>
            <person name="Banfield J.F."/>
        </authorList>
    </citation>
    <scope>NUCLEOTIDE SEQUENCE [LARGE SCALE GENOMIC DNA]</scope>
</reference>
<sequence>MSSHALSIGIVGLPNVGKSTLFNALTKKSVPAENYPFCTIDPSVGIVPVPDKRLNELSRLSKSVKTIPAVVEFVDIAGLVKGASVGEGLGNKFLTNIREVDAILEVVRVFEDKDVIHVHNKIDPLSDIEVINLELILADLQTVTKRLVNIVKDVKRGDKTAVLENEVLEKVVKSLEAGKLISSIKLDLVEKEILASIHLLTMKPILYALNTSEASTNKLDIKEKIPGDYVIIDPVFGDFKKPDRQEDRSGRGLDDLIKKSYETLNLITYFTTGADESRAWTIVKGSTAPVAGTAIHTDFKDKFIRAEVVHCDDLIKSDSYVAAREKGLVRTEGKEYVVKDGDVIEFKI</sequence>
<evidence type="ECO:0000313" key="6">
    <source>
        <dbReference type="EMBL" id="OHB12727.1"/>
    </source>
</evidence>
<name>A0A1G2UTK3_9BACT</name>
<comment type="caution">
    <text evidence="6">The sequence shown here is derived from an EMBL/GenBank/DDBJ whole genome shotgun (WGS) entry which is preliminary data.</text>
</comment>
<keyword evidence="4" id="KW-0460">Magnesium</keyword>
<dbReference type="Proteomes" id="UP000176558">
    <property type="component" value="Unassembled WGS sequence"/>
</dbReference>
<dbReference type="InterPro" id="IPR012675">
    <property type="entry name" value="Beta-grasp_dom_sf"/>
</dbReference>
<dbReference type="GO" id="GO:0005525">
    <property type="term" value="F:GTP binding"/>
    <property type="evidence" value="ECO:0007669"/>
    <property type="project" value="InterPro"/>
</dbReference>